<keyword evidence="3" id="KW-1185">Reference proteome</keyword>
<evidence type="ECO:0000313" key="2">
    <source>
        <dbReference type="EMBL" id="MFC5665383.1"/>
    </source>
</evidence>
<name>A0ABW0X4B1_9ACTN</name>
<dbReference type="Pfam" id="PF03572">
    <property type="entry name" value="Peptidase_S41"/>
    <property type="match status" value="1"/>
</dbReference>
<dbReference type="SUPFAM" id="SSF52096">
    <property type="entry name" value="ClpP/crotonase"/>
    <property type="match status" value="1"/>
</dbReference>
<dbReference type="EMBL" id="JBHSOF010000027">
    <property type="protein sequence ID" value="MFC5665383.1"/>
    <property type="molecule type" value="Genomic_DNA"/>
</dbReference>
<proteinExistence type="predicted"/>
<comment type="caution">
    <text evidence="2">The sequence shown here is derived from an EMBL/GenBank/DDBJ whole genome shotgun (WGS) entry which is preliminary data.</text>
</comment>
<dbReference type="Proteomes" id="UP001595975">
    <property type="component" value="Unassembled WGS sequence"/>
</dbReference>
<dbReference type="InterPro" id="IPR029045">
    <property type="entry name" value="ClpP/crotonase-like_dom_sf"/>
</dbReference>
<organism evidence="2 3">
    <name type="scientific">Kitasatospora misakiensis</name>
    <dbReference type="NCBI Taxonomy" id="67330"/>
    <lineage>
        <taxon>Bacteria</taxon>
        <taxon>Bacillati</taxon>
        <taxon>Actinomycetota</taxon>
        <taxon>Actinomycetes</taxon>
        <taxon>Kitasatosporales</taxon>
        <taxon>Streptomycetaceae</taxon>
        <taxon>Kitasatospora</taxon>
    </lineage>
</organism>
<accession>A0ABW0X4B1</accession>
<reference evidence="3" key="1">
    <citation type="journal article" date="2019" name="Int. J. Syst. Evol. Microbiol.">
        <title>The Global Catalogue of Microorganisms (GCM) 10K type strain sequencing project: providing services to taxonomists for standard genome sequencing and annotation.</title>
        <authorList>
            <consortium name="The Broad Institute Genomics Platform"/>
            <consortium name="The Broad Institute Genome Sequencing Center for Infectious Disease"/>
            <person name="Wu L."/>
            <person name="Ma J."/>
        </authorList>
    </citation>
    <scope>NUCLEOTIDE SEQUENCE [LARGE SCALE GENOMIC DNA]</scope>
    <source>
        <strain evidence="3">CGMCC 4.1437</strain>
    </source>
</reference>
<dbReference type="RefSeq" id="WP_380227075.1">
    <property type="nucleotide sequence ID" value="NZ_JBHSOF010000027.1"/>
</dbReference>
<dbReference type="InterPro" id="IPR005151">
    <property type="entry name" value="Tail-specific_protease"/>
</dbReference>
<dbReference type="PANTHER" id="PTHR32060:SF22">
    <property type="entry name" value="CARBOXYL-TERMINAL-PROCESSING PEPTIDASE 3, CHLOROPLASTIC"/>
    <property type="match status" value="1"/>
</dbReference>
<dbReference type="Gene3D" id="3.90.226.10">
    <property type="entry name" value="2-enoyl-CoA Hydratase, Chain A, domain 1"/>
    <property type="match status" value="1"/>
</dbReference>
<protein>
    <submittedName>
        <fullName evidence="2">S41 family peptidase</fullName>
    </submittedName>
</protein>
<evidence type="ECO:0000259" key="1">
    <source>
        <dbReference type="Pfam" id="PF03572"/>
    </source>
</evidence>
<feature type="domain" description="Tail specific protease" evidence="1">
    <location>
        <begin position="287"/>
        <end position="449"/>
    </location>
</feature>
<dbReference type="PANTHER" id="PTHR32060">
    <property type="entry name" value="TAIL-SPECIFIC PROTEASE"/>
    <property type="match status" value="1"/>
</dbReference>
<evidence type="ECO:0000313" key="3">
    <source>
        <dbReference type="Proteomes" id="UP001595975"/>
    </source>
</evidence>
<gene>
    <name evidence="2" type="ORF">ACFP3U_20675</name>
</gene>
<sequence>MSPRATRPQRALPDSTGLDAFLAGAAADPLPLADRYRLVAAARLLVEELYVHLPLKRARYATDPVQRLRLLERRVPALSELQFHAELATVFRDLRDLHTVYQLPDPYRGRVAVLGLLVERYHDADGTPHYPVSRIEPSLRHGDFDVGVELELWNGVPIERAVERGAAAQVGCSPDARLARGLESLTLRPLRTSPPPDERWVLLSYRTPDGRHRETRVPWRVRAAGRHRGQDQDPVPTLGTHLGIDAGNEATRQAKRSLFAPAPARRSAARTPRDVLAHRTVRGRRPYGYLRVYSFNVASARRFAEEVAAITAKAPPDGLVVDVRGNPGGNILAAEAALRVLSEHPVDPVRFSLPTTRAALALVRADPALRPWTGSIRDAVETGETYSRALPLTDPEAVADGLPHYPGPKVLIVDALTYSAADIFAAGFADNGLGPVLGTAATTGAGGANVWTYELLSMWLPELLGGLPRGAGFRVALRRATRGGRSSGLPLEDFGVAADQLHRPTRRDVLGRNQDLLAAASALLGG</sequence>